<accession>A0A1I7MYS9</accession>
<dbReference type="GO" id="GO:0016740">
    <property type="term" value="F:transferase activity"/>
    <property type="evidence" value="ECO:0007669"/>
    <property type="project" value="UniProtKB-KW"/>
</dbReference>
<sequence length="333" mass="37730">MHGIGVGEPSGVRLVREKWHKPLVSVVVTYRNYSAYVEGALRSLLDQTHKNWECVVVDDASDSPHRERLTSIVGELNDSRIKIHQLSENVGQVPSFFAGVEQTTGNFICLLDPDDRYAETFLEEALGAHLNVGVMCPIVSTEQFLMTERGVIGSGLRGDLYTAGMRPYGKYLEARKPEKPRILFVWASIPGWHWTSSSAMMFRRAALKYLKPNRKLVYKGCADGYLAQGAHALGGTLFLQKPLVYRMLHASNAWIDADIYASGQDMQRKGAHRWSEQAFTDAIEAIRHNGLPEFRRDPPKEPAPPPKKIEVPQQRGMRRHLERWRKSIRKRVA</sequence>
<protein>
    <submittedName>
        <fullName evidence="3">Glycosyl transferase family 2</fullName>
    </submittedName>
</protein>
<reference evidence="4" key="1">
    <citation type="submission" date="2016-10" db="EMBL/GenBank/DDBJ databases">
        <authorList>
            <person name="Varghese N."/>
            <person name="Submissions S."/>
        </authorList>
    </citation>
    <scope>NUCLEOTIDE SEQUENCE [LARGE SCALE GENOMIC DNA]</scope>
    <source>
        <strain evidence="4">DSM 1565</strain>
    </source>
</reference>
<dbReference type="SUPFAM" id="SSF53448">
    <property type="entry name" value="Nucleotide-diphospho-sugar transferases"/>
    <property type="match status" value="1"/>
</dbReference>
<feature type="domain" description="Glycosyltransferase 2-like" evidence="2">
    <location>
        <begin position="25"/>
        <end position="131"/>
    </location>
</feature>
<dbReference type="Gene3D" id="3.90.550.10">
    <property type="entry name" value="Spore Coat Polysaccharide Biosynthesis Protein SpsA, Chain A"/>
    <property type="match status" value="1"/>
</dbReference>
<dbReference type="PANTHER" id="PTHR43685">
    <property type="entry name" value="GLYCOSYLTRANSFERASE"/>
    <property type="match status" value="1"/>
</dbReference>
<feature type="compositionally biased region" description="Basic residues" evidence="1">
    <location>
        <begin position="316"/>
        <end position="333"/>
    </location>
</feature>
<dbReference type="AlphaFoldDB" id="A0A1I7MYS9"/>
<keyword evidence="4" id="KW-1185">Reference proteome</keyword>
<name>A0A1I7MYS9_9HYPH</name>
<dbReference type="Pfam" id="PF00535">
    <property type="entry name" value="Glycos_transf_2"/>
    <property type="match status" value="1"/>
</dbReference>
<feature type="region of interest" description="Disordered" evidence="1">
    <location>
        <begin position="290"/>
        <end position="333"/>
    </location>
</feature>
<dbReference type="STRING" id="51670.SAMN04488557_0788"/>
<evidence type="ECO:0000313" key="3">
    <source>
        <dbReference type="EMBL" id="SFV27552.1"/>
    </source>
</evidence>
<evidence type="ECO:0000313" key="4">
    <source>
        <dbReference type="Proteomes" id="UP000199423"/>
    </source>
</evidence>
<evidence type="ECO:0000256" key="1">
    <source>
        <dbReference type="SAM" id="MobiDB-lite"/>
    </source>
</evidence>
<evidence type="ECO:0000259" key="2">
    <source>
        <dbReference type="Pfam" id="PF00535"/>
    </source>
</evidence>
<dbReference type="InterPro" id="IPR050834">
    <property type="entry name" value="Glycosyltransf_2"/>
</dbReference>
<proteinExistence type="predicted"/>
<dbReference type="Proteomes" id="UP000199423">
    <property type="component" value="Unassembled WGS sequence"/>
</dbReference>
<dbReference type="EMBL" id="FPCH01000001">
    <property type="protein sequence ID" value="SFV27552.1"/>
    <property type="molecule type" value="Genomic_DNA"/>
</dbReference>
<gene>
    <name evidence="3" type="ORF">SAMN04488557_0788</name>
</gene>
<organism evidence="3 4">
    <name type="scientific">Hyphomicrobium facile</name>
    <dbReference type="NCBI Taxonomy" id="51670"/>
    <lineage>
        <taxon>Bacteria</taxon>
        <taxon>Pseudomonadati</taxon>
        <taxon>Pseudomonadota</taxon>
        <taxon>Alphaproteobacteria</taxon>
        <taxon>Hyphomicrobiales</taxon>
        <taxon>Hyphomicrobiaceae</taxon>
        <taxon>Hyphomicrobium</taxon>
    </lineage>
</organism>
<dbReference type="PANTHER" id="PTHR43685:SF11">
    <property type="entry name" value="GLYCOSYLTRANSFERASE TAGX-RELATED"/>
    <property type="match status" value="1"/>
</dbReference>
<dbReference type="OrthoDB" id="194105at2"/>
<dbReference type="InterPro" id="IPR001173">
    <property type="entry name" value="Glyco_trans_2-like"/>
</dbReference>
<keyword evidence="3" id="KW-0808">Transferase</keyword>
<dbReference type="RefSeq" id="WP_092864457.1">
    <property type="nucleotide sequence ID" value="NZ_FPCH01000001.1"/>
</dbReference>
<dbReference type="InterPro" id="IPR029044">
    <property type="entry name" value="Nucleotide-diphossugar_trans"/>
</dbReference>